<proteinExistence type="predicted"/>
<dbReference type="AlphaFoldDB" id="A0A918N618"/>
<comment type="caution">
    <text evidence="1">The sequence shown here is derived from an EMBL/GenBank/DDBJ whole genome shotgun (WGS) entry which is preliminary data.</text>
</comment>
<dbReference type="Gene3D" id="2.60.120.620">
    <property type="entry name" value="q2cbj1_9rhob like domain"/>
    <property type="match status" value="1"/>
</dbReference>
<reference evidence="1" key="2">
    <citation type="submission" date="2020-09" db="EMBL/GenBank/DDBJ databases">
        <authorList>
            <person name="Sun Q."/>
            <person name="Ohkuma M."/>
        </authorList>
    </citation>
    <scope>NUCLEOTIDE SEQUENCE</scope>
    <source>
        <strain evidence="1">JCM 4956</strain>
    </source>
</reference>
<keyword evidence="2" id="KW-1185">Reference proteome</keyword>
<evidence type="ECO:0000313" key="2">
    <source>
        <dbReference type="Proteomes" id="UP000645555"/>
    </source>
</evidence>
<evidence type="ECO:0008006" key="3">
    <source>
        <dbReference type="Google" id="ProtNLM"/>
    </source>
</evidence>
<dbReference type="GO" id="GO:0051213">
    <property type="term" value="F:dioxygenase activity"/>
    <property type="evidence" value="ECO:0007669"/>
    <property type="project" value="InterPro"/>
</dbReference>
<sequence>MSDPITTERAGSARPAISTAVRELSTWGGHLQPSAEQSELIGATAQDWARFARHWDDLTVDTYMRDGGAYRHRRYGHFTLDTTTGALTALPHGPYRQESAINPLNGGIERHFDPLTPAFAEDPLTRSVVLALGEIFSAVEGVTRWDVKLHPFRIVTSSGETGRPAPQGRHRDGSTFVTSLLVGRTNVTGGESSLHTEDGEQLLAVTLSEPGDQLLVDDRSVLHDVTPVRPVDDTLPAHRDVLIVDFDLL</sequence>
<evidence type="ECO:0000313" key="1">
    <source>
        <dbReference type="EMBL" id="GGX44075.1"/>
    </source>
</evidence>
<accession>A0A918N618</accession>
<gene>
    <name evidence="1" type="ORF">GCM10010515_08690</name>
</gene>
<organism evidence="1 2">
    <name type="scientific">Streptomyces fructofermentans</name>
    <dbReference type="NCBI Taxonomy" id="152141"/>
    <lineage>
        <taxon>Bacteria</taxon>
        <taxon>Bacillati</taxon>
        <taxon>Actinomycetota</taxon>
        <taxon>Actinomycetes</taxon>
        <taxon>Kitasatosporales</taxon>
        <taxon>Streptomycetaceae</taxon>
        <taxon>Streptomyces</taxon>
    </lineage>
</organism>
<reference evidence="1" key="1">
    <citation type="journal article" date="2014" name="Int. J. Syst. Evol. Microbiol.">
        <title>Complete genome sequence of Corynebacterium casei LMG S-19264T (=DSM 44701T), isolated from a smear-ripened cheese.</title>
        <authorList>
            <consortium name="US DOE Joint Genome Institute (JGI-PGF)"/>
            <person name="Walter F."/>
            <person name="Albersmeier A."/>
            <person name="Kalinowski J."/>
            <person name="Ruckert C."/>
        </authorList>
    </citation>
    <scope>NUCLEOTIDE SEQUENCE</scope>
    <source>
        <strain evidence="1">JCM 4956</strain>
    </source>
</reference>
<dbReference type="Proteomes" id="UP000645555">
    <property type="component" value="Unassembled WGS sequence"/>
</dbReference>
<dbReference type="InterPro" id="IPR018724">
    <property type="entry name" value="2OG-Fe_dioxygenase"/>
</dbReference>
<dbReference type="EMBL" id="BMWD01000002">
    <property type="protein sequence ID" value="GGX44075.1"/>
    <property type="molecule type" value="Genomic_DNA"/>
</dbReference>
<dbReference type="Pfam" id="PF10014">
    <property type="entry name" value="2OG-Fe_Oxy_2"/>
    <property type="match status" value="1"/>
</dbReference>
<protein>
    <recommendedName>
        <fullName evidence="3">2OG-Fe dioxygenase family protein</fullName>
    </recommendedName>
</protein>
<name>A0A918N618_9ACTN</name>
<dbReference type="RefSeq" id="WP_229916021.1">
    <property type="nucleotide sequence ID" value="NZ_BMWD01000002.1"/>
</dbReference>